<dbReference type="Proteomes" id="UP000262969">
    <property type="component" value="Unassembled WGS sequence"/>
</dbReference>
<dbReference type="EMBL" id="DPVV01000159">
    <property type="protein sequence ID" value="HCL01675.1"/>
    <property type="molecule type" value="Genomic_DNA"/>
</dbReference>
<proteinExistence type="predicted"/>
<dbReference type="SUPFAM" id="SSF64182">
    <property type="entry name" value="DHH phosphoesterases"/>
    <property type="match status" value="1"/>
</dbReference>
<organism evidence="3 4">
    <name type="scientific">Lachnoclostridium phytofermentans</name>
    <dbReference type="NCBI Taxonomy" id="66219"/>
    <lineage>
        <taxon>Bacteria</taxon>
        <taxon>Bacillati</taxon>
        <taxon>Bacillota</taxon>
        <taxon>Clostridia</taxon>
        <taxon>Lachnospirales</taxon>
        <taxon>Lachnospiraceae</taxon>
    </lineage>
</organism>
<dbReference type="Gene3D" id="3.90.1640.10">
    <property type="entry name" value="inorganic pyrophosphatase (n-terminal core)"/>
    <property type="match status" value="1"/>
</dbReference>
<dbReference type="Pfam" id="PF01368">
    <property type="entry name" value="DHH"/>
    <property type="match status" value="1"/>
</dbReference>
<feature type="domain" description="DDH" evidence="1">
    <location>
        <begin position="13"/>
        <end position="156"/>
    </location>
</feature>
<dbReference type="Gene3D" id="3.10.310.30">
    <property type="match status" value="1"/>
</dbReference>
<evidence type="ECO:0000259" key="2">
    <source>
        <dbReference type="Pfam" id="PF02272"/>
    </source>
</evidence>
<dbReference type="InterPro" id="IPR051319">
    <property type="entry name" value="Oligoribo/pAp-PDE_c-di-AMP_PDE"/>
</dbReference>
<gene>
    <name evidence="3" type="ORF">DHW61_04550</name>
</gene>
<dbReference type="PANTHER" id="PTHR47618">
    <property type="entry name" value="BIFUNCTIONAL OLIGORIBONUCLEASE AND PAP PHOSPHATASE NRNA"/>
    <property type="match status" value="1"/>
</dbReference>
<reference evidence="3 4" key="1">
    <citation type="journal article" date="2018" name="Nat. Biotechnol.">
        <title>A standardized bacterial taxonomy based on genome phylogeny substantially revises the tree of life.</title>
        <authorList>
            <person name="Parks D.H."/>
            <person name="Chuvochina M."/>
            <person name="Waite D.W."/>
            <person name="Rinke C."/>
            <person name="Skarshewski A."/>
            <person name="Chaumeil P.A."/>
            <person name="Hugenholtz P."/>
        </authorList>
    </citation>
    <scope>NUCLEOTIDE SEQUENCE [LARGE SCALE GENOMIC DNA]</scope>
    <source>
        <strain evidence="3">UBA11728</strain>
    </source>
</reference>
<dbReference type="InterPro" id="IPR001667">
    <property type="entry name" value="DDH_dom"/>
</dbReference>
<accession>A0A3D2X536</accession>
<evidence type="ECO:0000313" key="4">
    <source>
        <dbReference type="Proteomes" id="UP000262969"/>
    </source>
</evidence>
<protein>
    <submittedName>
        <fullName evidence="3">DHH family phosphoesterase</fullName>
    </submittedName>
</protein>
<dbReference type="InterPro" id="IPR003156">
    <property type="entry name" value="DHHA1_dom"/>
</dbReference>
<name>A0A3D2X536_9FIRM</name>
<dbReference type="PANTHER" id="PTHR47618:SF1">
    <property type="entry name" value="BIFUNCTIONAL OLIGORIBONUCLEASE AND PAP PHOSPHATASE NRNA"/>
    <property type="match status" value="1"/>
</dbReference>
<dbReference type="GO" id="GO:0003676">
    <property type="term" value="F:nucleic acid binding"/>
    <property type="evidence" value="ECO:0007669"/>
    <property type="project" value="InterPro"/>
</dbReference>
<evidence type="ECO:0000313" key="3">
    <source>
        <dbReference type="EMBL" id="HCL01675.1"/>
    </source>
</evidence>
<dbReference type="InterPro" id="IPR038763">
    <property type="entry name" value="DHH_sf"/>
</dbReference>
<dbReference type="Pfam" id="PF02272">
    <property type="entry name" value="DHHA1"/>
    <property type="match status" value="1"/>
</dbReference>
<evidence type="ECO:0000259" key="1">
    <source>
        <dbReference type="Pfam" id="PF01368"/>
    </source>
</evidence>
<sequence>MKRFEEDIRKANRIGITGHVRPDGDCTGSCFALYNYLQESYNTDGTKTIDLHLEPIAEPFRFLTSSNCIQSDYKDEEPYDLFFALDCGSLDRLGAAKDYAMQAKKTVNIDHHISNTGFAGVTLVVSDSSSTCEVLFDLFDVEKISKATAEALYLGIVHDTGVFKHSNTTEKTMAIAGKLITLGATPNKIIDETFYQKTFVQNQVLGRCLLESILLLDGKIIVSSISKRAQNFYNVAPSDLDGVIDQLRITKGVEAAIFLREDNVQEYKVSMRSNGIVDVSKIAVFFGGGGHILAAGCSMKGSLHDVINNLTIGIEHQLKNAGNV</sequence>
<feature type="domain" description="DHHA1" evidence="2">
    <location>
        <begin position="219"/>
        <end position="301"/>
    </location>
</feature>
<dbReference type="AlphaFoldDB" id="A0A3D2X536"/>
<comment type="caution">
    <text evidence="3">The sequence shown here is derived from an EMBL/GenBank/DDBJ whole genome shotgun (WGS) entry which is preliminary data.</text>
</comment>